<sequence>MTGNFALPRIVLGDGGPEIGIQGLGCMGMSEFYGETDAAEARATLGRALELGITLFDTADVYGMGQNECFLAPFVKAHRDRVVIATKCGYARSLENPDDWSLDNRPEFIRRAADASLQRLGVEVIDLYYLHRRSSEVPLAESIGAMAELVKTGKVRALGLSAVSADELREACGIHPIAALQSEWSIFTRTIEAEIVPAAARLGVTIVPYSPLGRGMLTGKAFANGIGAGDARKHFPRFSPENLDANMRLVATIEDIAASLRVSPAQVALAWLYGKARELDVAIAPIPGTRSRMRLEQNVAAACMTLTDEAMASLEPLAREVAGIAI</sequence>
<dbReference type="InterPro" id="IPR050791">
    <property type="entry name" value="Aldo-Keto_reductase"/>
</dbReference>
<accession>A0A2W5NDI8</accession>
<name>A0A2W5NDI8_9SPHN</name>
<dbReference type="SUPFAM" id="SSF51430">
    <property type="entry name" value="NAD(P)-linked oxidoreductase"/>
    <property type="match status" value="1"/>
</dbReference>
<evidence type="ECO:0000313" key="3">
    <source>
        <dbReference type="EMBL" id="PZQ51184.1"/>
    </source>
</evidence>
<dbReference type="PANTHER" id="PTHR43625:SF77">
    <property type="entry name" value="ALDO-KETO REDUCTASE"/>
    <property type="match status" value="1"/>
</dbReference>
<protein>
    <submittedName>
        <fullName evidence="3">Aldo/keto reductase</fullName>
    </submittedName>
</protein>
<dbReference type="Gene3D" id="3.20.20.100">
    <property type="entry name" value="NADP-dependent oxidoreductase domain"/>
    <property type="match status" value="1"/>
</dbReference>
<dbReference type="Pfam" id="PF00248">
    <property type="entry name" value="Aldo_ket_red"/>
    <property type="match status" value="1"/>
</dbReference>
<comment type="caution">
    <text evidence="3">The sequence shown here is derived from an EMBL/GenBank/DDBJ whole genome shotgun (WGS) entry which is preliminary data.</text>
</comment>
<dbReference type="AlphaFoldDB" id="A0A2W5NDI8"/>
<organism evidence="3 4">
    <name type="scientific">Novosphingobium pentaromativorans</name>
    <dbReference type="NCBI Taxonomy" id="205844"/>
    <lineage>
        <taxon>Bacteria</taxon>
        <taxon>Pseudomonadati</taxon>
        <taxon>Pseudomonadota</taxon>
        <taxon>Alphaproteobacteria</taxon>
        <taxon>Sphingomonadales</taxon>
        <taxon>Sphingomonadaceae</taxon>
        <taxon>Novosphingobium</taxon>
    </lineage>
</organism>
<evidence type="ECO:0000313" key="4">
    <source>
        <dbReference type="Proteomes" id="UP000249082"/>
    </source>
</evidence>
<dbReference type="InterPro" id="IPR023210">
    <property type="entry name" value="NADP_OxRdtase_dom"/>
</dbReference>
<reference evidence="3 4" key="1">
    <citation type="submission" date="2017-08" db="EMBL/GenBank/DDBJ databases">
        <title>Infants hospitalized years apart are colonized by the same room-sourced microbial strains.</title>
        <authorList>
            <person name="Brooks B."/>
            <person name="Olm M.R."/>
            <person name="Firek B.A."/>
            <person name="Baker R."/>
            <person name="Thomas B.C."/>
            <person name="Morowitz M.J."/>
            <person name="Banfield J.F."/>
        </authorList>
    </citation>
    <scope>NUCLEOTIDE SEQUENCE [LARGE SCALE GENOMIC DNA]</scope>
    <source>
        <strain evidence="3">S2_005_002_R2_33</strain>
    </source>
</reference>
<keyword evidence="1" id="KW-0560">Oxidoreductase</keyword>
<dbReference type="Proteomes" id="UP000249082">
    <property type="component" value="Unassembled WGS sequence"/>
</dbReference>
<dbReference type="GO" id="GO:0005737">
    <property type="term" value="C:cytoplasm"/>
    <property type="evidence" value="ECO:0007669"/>
    <property type="project" value="TreeGrafter"/>
</dbReference>
<dbReference type="PANTHER" id="PTHR43625">
    <property type="entry name" value="AFLATOXIN B1 ALDEHYDE REDUCTASE"/>
    <property type="match status" value="1"/>
</dbReference>
<proteinExistence type="predicted"/>
<evidence type="ECO:0000259" key="2">
    <source>
        <dbReference type="Pfam" id="PF00248"/>
    </source>
</evidence>
<dbReference type="GO" id="GO:0016491">
    <property type="term" value="F:oxidoreductase activity"/>
    <property type="evidence" value="ECO:0007669"/>
    <property type="project" value="UniProtKB-KW"/>
</dbReference>
<dbReference type="InterPro" id="IPR036812">
    <property type="entry name" value="NAD(P)_OxRdtase_dom_sf"/>
</dbReference>
<gene>
    <name evidence="3" type="ORF">DI555_21205</name>
</gene>
<evidence type="ECO:0000256" key="1">
    <source>
        <dbReference type="ARBA" id="ARBA00023002"/>
    </source>
</evidence>
<dbReference type="EMBL" id="QFPX01000026">
    <property type="protein sequence ID" value="PZQ51184.1"/>
    <property type="molecule type" value="Genomic_DNA"/>
</dbReference>
<feature type="domain" description="NADP-dependent oxidoreductase" evidence="2">
    <location>
        <begin position="23"/>
        <end position="315"/>
    </location>
</feature>